<gene>
    <name evidence="2" type="ORF">SAMN05444277_11492</name>
</gene>
<keyword evidence="1" id="KW-0732">Signal</keyword>
<evidence type="ECO:0000256" key="1">
    <source>
        <dbReference type="SAM" id="SignalP"/>
    </source>
</evidence>
<keyword evidence="3" id="KW-1185">Reference proteome</keyword>
<dbReference type="EMBL" id="FOXQ01000014">
    <property type="protein sequence ID" value="SFQ48466.1"/>
    <property type="molecule type" value="Genomic_DNA"/>
</dbReference>
<protein>
    <submittedName>
        <fullName evidence="2">Membrane dipeptidase</fullName>
    </submittedName>
</protein>
<dbReference type="Proteomes" id="UP000199031">
    <property type="component" value="Unassembled WGS sequence"/>
</dbReference>
<dbReference type="Pfam" id="PF01244">
    <property type="entry name" value="Peptidase_M19"/>
    <property type="match status" value="1"/>
</dbReference>
<feature type="chain" id="PRO_5011688101" evidence="1">
    <location>
        <begin position="19"/>
        <end position="390"/>
    </location>
</feature>
<dbReference type="InterPro" id="IPR032466">
    <property type="entry name" value="Metal_Hydrolase"/>
</dbReference>
<sequence>MKLLFFAAAFIAFIDVHAQNYKKLHFESILCDTHNDVISTCLEKGYSFDQNLTGKTHSDLNRMFKAGVDVQVFSIWCDGTQVNPYAFANREIDTLYAWVKRNPGKMMLVTNSTELMQAVKQHKLAAMIGVEGGHMIENSLSNLDNLYARGTRYLTLTWNNNNEWATSAKFETDSAQSQRKMGLTDFGKQIVQHMNKIGMMVDVSHVGEKTFWDVINTTTKPVIASHSDAYSICPVPRNLKDDQIKAIAKNGGVIQLNFYSGFLDSGFDRKEKAFEARHAAEKEALVKEGKNEFFAWNALFLKYADEVREMRAPFHLILDHLDHIVKLVGVDYVGMGSDFDGISFPPQDMDDVTAYPLITKALLERGYSKTDIEKILGGNFIRVLKANEAK</sequence>
<evidence type="ECO:0000313" key="2">
    <source>
        <dbReference type="EMBL" id="SFQ48466.1"/>
    </source>
</evidence>
<dbReference type="GO" id="GO:0006508">
    <property type="term" value="P:proteolysis"/>
    <property type="evidence" value="ECO:0007669"/>
    <property type="project" value="InterPro"/>
</dbReference>
<reference evidence="2 3" key="1">
    <citation type="submission" date="2016-10" db="EMBL/GenBank/DDBJ databases">
        <authorList>
            <person name="de Groot N.N."/>
        </authorList>
    </citation>
    <scope>NUCLEOTIDE SEQUENCE [LARGE SCALE GENOMIC DNA]</scope>
    <source>
        <strain evidence="2 3">DSM 28286</strain>
    </source>
</reference>
<dbReference type="CDD" id="cd01301">
    <property type="entry name" value="rDP_like"/>
    <property type="match status" value="1"/>
</dbReference>
<name>A0A1I5YW56_9BACT</name>
<evidence type="ECO:0000313" key="3">
    <source>
        <dbReference type="Proteomes" id="UP000199031"/>
    </source>
</evidence>
<proteinExistence type="predicted"/>
<dbReference type="PROSITE" id="PS51365">
    <property type="entry name" value="RENAL_DIPEPTIDASE_2"/>
    <property type="match status" value="1"/>
</dbReference>
<dbReference type="PANTHER" id="PTHR10443">
    <property type="entry name" value="MICROSOMAL DIPEPTIDASE"/>
    <property type="match status" value="1"/>
</dbReference>
<dbReference type="AlphaFoldDB" id="A0A1I5YW56"/>
<dbReference type="GO" id="GO:0070573">
    <property type="term" value="F:metallodipeptidase activity"/>
    <property type="evidence" value="ECO:0007669"/>
    <property type="project" value="InterPro"/>
</dbReference>
<feature type="signal peptide" evidence="1">
    <location>
        <begin position="1"/>
        <end position="18"/>
    </location>
</feature>
<dbReference type="STRING" id="1465490.SAMN05444277_11492"/>
<dbReference type="Gene3D" id="3.20.20.140">
    <property type="entry name" value="Metal-dependent hydrolases"/>
    <property type="match status" value="1"/>
</dbReference>
<dbReference type="SUPFAM" id="SSF51556">
    <property type="entry name" value="Metallo-dependent hydrolases"/>
    <property type="match status" value="1"/>
</dbReference>
<organism evidence="2 3">
    <name type="scientific">Parafilimonas terrae</name>
    <dbReference type="NCBI Taxonomy" id="1465490"/>
    <lineage>
        <taxon>Bacteria</taxon>
        <taxon>Pseudomonadati</taxon>
        <taxon>Bacteroidota</taxon>
        <taxon>Chitinophagia</taxon>
        <taxon>Chitinophagales</taxon>
        <taxon>Chitinophagaceae</taxon>
        <taxon>Parafilimonas</taxon>
    </lineage>
</organism>
<dbReference type="PANTHER" id="PTHR10443:SF12">
    <property type="entry name" value="DIPEPTIDASE"/>
    <property type="match status" value="1"/>
</dbReference>
<accession>A0A1I5YW56</accession>
<dbReference type="InterPro" id="IPR008257">
    <property type="entry name" value="Pept_M19"/>
</dbReference>